<dbReference type="EC" id="3.2.1.8" evidence="5"/>
<dbReference type="InterPro" id="IPR017853">
    <property type="entry name" value="GH"/>
</dbReference>
<gene>
    <name evidence="7" type="ORF">LNTAR_05619</name>
</gene>
<evidence type="ECO:0000259" key="6">
    <source>
        <dbReference type="PROSITE" id="PS51760"/>
    </source>
</evidence>
<keyword evidence="2 5" id="KW-0119">Carbohydrate metabolism</keyword>
<protein>
    <recommendedName>
        <fullName evidence="5">Beta-xylanase</fullName>
        <ecNumber evidence="5">3.2.1.8</ecNumber>
    </recommendedName>
</protein>
<dbReference type="SUPFAM" id="SSF51445">
    <property type="entry name" value="(Trans)glycosidases"/>
    <property type="match status" value="1"/>
</dbReference>
<dbReference type="OrthoDB" id="9815836at2"/>
<evidence type="ECO:0000313" key="7">
    <source>
        <dbReference type="EMBL" id="EDM26428.1"/>
    </source>
</evidence>
<dbReference type="AlphaFoldDB" id="A6DPD2"/>
<evidence type="ECO:0000313" key="8">
    <source>
        <dbReference type="Proteomes" id="UP000004947"/>
    </source>
</evidence>
<dbReference type="PANTHER" id="PTHR31490:SF90">
    <property type="entry name" value="ENDO-1,4-BETA-XYLANASE A"/>
    <property type="match status" value="1"/>
</dbReference>
<dbReference type="PRINTS" id="PR00134">
    <property type="entry name" value="GLHYDRLASE10"/>
</dbReference>
<comment type="similarity">
    <text evidence="5">Belongs to the glycosyl hydrolase 10 (cellulase F) family.</text>
</comment>
<dbReference type="SMART" id="SM00633">
    <property type="entry name" value="Glyco_10"/>
    <property type="match status" value="1"/>
</dbReference>
<keyword evidence="1 5" id="KW-0378">Hydrolase</keyword>
<evidence type="ECO:0000256" key="4">
    <source>
        <dbReference type="ARBA" id="ARBA00023326"/>
    </source>
</evidence>
<dbReference type="Gene3D" id="3.20.20.80">
    <property type="entry name" value="Glycosidases"/>
    <property type="match status" value="1"/>
</dbReference>
<organism evidence="7 8">
    <name type="scientific">Lentisphaera araneosa HTCC2155</name>
    <dbReference type="NCBI Taxonomy" id="313628"/>
    <lineage>
        <taxon>Bacteria</taxon>
        <taxon>Pseudomonadati</taxon>
        <taxon>Lentisphaerota</taxon>
        <taxon>Lentisphaeria</taxon>
        <taxon>Lentisphaerales</taxon>
        <taxon>Lentisphaeraceae</taxon>
        <taxon>Lentisphaera</taxon>
    </lineage>
</organism>
<evidence type="ECO:0000256" key="3">
    <source>
        <dbReference type="ARBA" id="ARBA00023295"/>
    </source>
</evidence>
<evidence type="ECO:0000256" key="1">
    <source>
        <dbReference type="ARBA" id="ARBA00022801"/>
    </source>
</evidence>
<name>A6DPD2_9BACT</name>
<proteinExistence type="inferred from homology"/>
<keyword evidence="8" id="KW-1185">Reference proteome</keyword>
<dbReference type="PROSITE" id="PS51760">
    <property type="entry name" value="GH10_2"/>
    <property type="match status" value="1"/>
</dbReference>
<accession>A6DPD2</accession>
<dbReference type="InterPro" id="IPR044846">
    <property type="entry name" value="GH10"/>
</dbReference>
<dbReference type="GO" id="GO:0045493">
    <property type="term" value="P:xylan catabolic process"/>
    <property type="evidence" value="ECO:0007669"/>
    <property type="project" value="UniProtKB-KW"/>
</dbReference>
<keyword evidence="7" id="KW-0858">Xylan degradation</keyword>
<sequence>MYKLFTICLLFSFLSTGQHLKNSFAPYFKIGTAINIEQQLDKRRGEFTELISSQFNSLVAENAMKWDALNPEPNVYNFALSDKLIDFATERKMEVVGHVLFWHNQTPEWLFKDTNGKQVSKDLLIKRMRHHIRVLNKRYGEKIHAWDVVNEALNEDGSLRDSPWKQILGEDWVQQAFKIAQEELPPKTKLIYNDYNLHNRNKLMGLLELLHSMQANSIRIDAIGIQAHWALDYPSHKNLEFLINTLHKNKVQIHFSELDIDVLPRPKQFDGGAEITESHKYNMFIDPYKEGLPTSMQNQLANRYQGLFKVFLKHADKIDRVNFWGLTDEFSWKNQWPVANRTNHPLLFDRDGKAKAAFYSIIKTVKPKTP</sequence>
<dbReference type="EMBL" id="ABCK01000016">
    <property type="protein sequence ID" value="EDM26428.1"/>
    <property type="molecule type" value="Genomic_DNA"/>
</dbReference>
<keyword evidence="4 5" id="KW-0624">Polysaccharide degradation</keyword>
<comment type="catalytic activity">
    <reaction evidence="5">
        <text>Endohydrolysis of (1-&gt;4)-beta-D-xylosidic linkages in xylans.</text>
        <dbReference type="EC" id="3.2.1.8"/>
    </reaction>
</comment>
<keyword evidence="3 5" id="KW-0326">Glycosidase</keyword>
<dbReference type="Pfam" id="PF00331">
    <property type="entry name" value="Glyco_hydro_10"/>
    <property type="match status" value="1"/>
</dbReference>
<dbReference type="STRING" id="313628.LNTAR_05619"/>
<evidence type="ECO:0000256" key="5">
    <source>
        <dbReference type="RuleBase" id="RU361174"/>
    </source>
</evidence>
<dbReference type="eggNOG" id="COG3693">
    <property type="taxonomic scope" value="Bacteria"/>
</dbReference>
<comment type="caution">
    <text evidence="7">The sequence shown here is derived from an EMBL/GenBank/DDBJ whole genome shotgun (WGS) entry which is preliminary data.</text>
</comment>
<dbReference type="PANTHER" id="PTHR31490">
    <property type="entry name" value="GLYCOSYL HYDROLASE"/>
    <property type="match status" value="1"/>
</dbReference>
<dbReference type="RefSeq" id="WP_007279714.1">
    <property type="nucleotide sequence ID" value="NZ_ABCK01000016.1"/>
</dbReference>
<dbReference type="InterPro" id="IPR001000">
    <property type="entry name" value="GH10_dom"/>
</dbReference>
<feature type="domain" description="GH10" evidence="6">
    <location>
        <begin position="14"/>
        <end position="364"/>
    </location>
</feature>
<dbReference type="Proteomes" id="UP000004947">
    <property type="component" value="Unassembled WGS sequence"/>
</dbReference>
<evidence type="ECO:0000256" key="2">
    <source>
        <dbReference type="ARBA" id="ARBA00023277"/>
    </source>
</evidence>
<dbReference type="GO" id="GO:0031176">
    <property type="term" value="F:endo-1,4-beta-xylanase activity"/>
    <property type="evidence" value="ECO:0007669"/>
    <property type="project" value="UniProtKB-EC"/>
</dbReference>
<reference evidence="7 8" key="1">
    <citation type="journal article" date="2010" name="J. Bacteriol.">
        <title>Genome sequence of Lentisphaera araneosa HTCC2155T, the type species of the order Lentisphaerales in the phylum Lentisphaerae.</title>
        <authorList>
            <person name="Thrash J.C."/>
            <person name="Cho J.C."/>
            <person name="Vergin K.L."/>
            <person name="Morris R.M."/>
            <person name="Giovannoni S.J."/>
        </authorList>
    </citation>
    <scope>NUCLEOTIDE SEQUENCE [LARGE SCALE GENOMIC DNA]</scope>
    <source>
        <strain evidence="7 8">HTCC2155</strain>
    </source>
</reference>